<protein>
    <submittedName>
        <fullName evidence="1">Uncharacterized protein</fullName>
    </submittedName>
</protein>
<gene>
    <name evidence="1" type="ORF">LTRI10_LOCUS20116</name>
</gene>
<evidence type="ECO:0000313" key="1">
    <source>
        <dbReference type="EMBL" id="CAL1378541.1"/>
    </source>
</evidence>
<keyword evidence="2" id="KW-1185">Reference proteome</keyword>
<dbReference type="EMBL" id="OZ034816">
    <property type="protein sequence ID" value="CAL1378541.1"/>
    <property type="molecule type" value="Genomic_DNA"/>
</dbReference>
<dbReference type="AlphaFoldDB" id="A0AAV2DY15"/>
<dbReference type="Proteomes" id="UP001497516">
    <property type="component" value="Chromosome 3"/>
</dbReference>
<reference evidence="1 2" key="1">
    <citation type="submission" date="2024-04" db="EMBL/GenBank/DDBJ databases">
        <authorList>
            <person name="Fracassetti M."/>
        </authorList>
    </citation>
    <scope>NUCLEOTIDE SEQUENCE [LARGE SCALE GENOMIC DNA]</scope>
</reference>
<name>A0AAV2DY15_9ROSI</name>
<proteinExistence type="predicted"/>
<sequence length="98" mass="11865">MEQRKSFPKSFRFYEMWMQYETYNDLLTMIWSHPGQGYILQHVLNILKKLKTELKPLNHEEFSDISDRVKESDQTMKEKQVNALQNSFEESFEAKNKL</sequence>
<evidence type="ECO:0000313" key="2">
    <source>
        <dbReference type="Proteomes" id="UP001497516"/>
    </source>
</evidence>
<organism evidence="1 2">
    <name type="scientific">Linum trigynum</name>
    <dbReference type="NCBI Taxonomy" id="586398"/>
    <lineage>
        <taxon>Eukaryota</taxon>
        <taxon>Viridiplantae</taxon>
        <taxon>Streptophyta</taxon>
        <taxon>Embryophyta</taxon>
        <taxon>Tracheophyta</taxon>
        <taxon>Spermatophyta</taxon>
        <taxon>Magnoliopsida</taxon>
        <taxon>eudicotyledons</taxon>
        <taxon>Gunneridae</taxon>
        <taxon>Pentapetalae</taxon>
        <taxon>rosids</taxon>
        <taxon>fabids</taxon>
        <taxon>Malpighiales</taxon>
        <taxon>Linaceae</taxon>
        <taxon>Linum</taxon>
    </lineage>
</organism>
<accession>A0AAV2DY15</accession>